<feature type="region of interest" description="Disordered" evidence="1">
    <location>
        <begin position="1"/>
        <end position="27"/>
    </location>
</feature>
<feature type="non-terminal residue" evidence="2">
    <location>
        <position position="27"/>
    </location>
</feature>
<name>A0A6J4KQY7_9BACT</name>
<dbReference type="EMBL" id="CADCTU010000346">
    <property type="protein sequence ID" value="CAA9311808.1"/>
    <property type="molecule type" value="Genomic_DNA"/>
</dbReference>
<feature type="non-terminal residue" evidence="2">
    <location>
        <position position="1"/>
    </location>
</feature>
<gene>
    <name evidence="2" type="ORF">AVDCRST_MAG11-1548</name>
</gene>
<feature type="compositionally biased region" description="Low complexity" evidence="1">
    <location>
        <begin position="11"/>
        <end position="21"/>
    </location>
</feature>
<proteinExistence type="predicted"/>
<accession>A0A6J4KQY7</accession>
<feature type="compositionally biased region" description="Basic residues" evidence="1">
    <location>
        <begin position="1"/>
        <end position="10"/>
    </location>
</feature>
<sequence>ARGRPSRRSPRASPRSCGAAASRRRRD</sequence>
<evidence type="ECO:0000256" key="1">
    <source>
        <dbReference type="SAM" id="MobiDB-lite"/>
    </source>
</evidence>
<dbReference type="AlphaFoldDB" id="A0A6J4KQY7"/>
<reference evidence="2" key="1">
    <citation type="submission" date="2020-02" db="EMBL/GenBank/DDBJ databases">
        <authorList>
            <person name="Meier V. D."/>
        </authorList>
    </citation>
    <scope>NUCLEOTIDE SEQUENCE</scope>
    <source>
        <strain evidence="2">AVDCRST_MAG11</strain>
    </source>
</reference>
<evidence type="ECO:0000313" key="2">
    <source>
        <dbReference type="EMBL" id="CAA9311808.1"/>
    </source>
</evidence>
<organism evidence="2">
    <name type="scientific">uncultured Gemmatimonadaceae bacterium</name>
    <dbReference type="NCBI Taxonomy" id="246130"/>
    <lineage>
        <taxon>Bacteria</taxon>
        <taxon>Pseudomonadati</taxon>
        <taxon>Gemmatimonadota</taxon>
        <taxon>Gemmatimonadia</taxon>
        <taxon>Gemmatimonadales</taxon>
        <taxon>Gemmatimonadaceae</taxon>
        <taxon>environmental samples</taxon>
    </lineage>
</organism>
<protein>
    <submittedName>
        <fullName evidence="2">Uncharacterized protein</fullName>
    </submittedName>
</protein>